<feature type="transmembrane region" description="Helical" evidence="6">
    <location>
        <begin position="299"/>
        <end position="322"/>
    </location>
</feature>
<dbReference type="PANTHER" id="PTHR30619:SF7">
    <property type="entry name" value="BETA-LACTAMASE DOMAIN PROTEIN"/>
    <property type="match status" value="1"/>
</dbReference>
<dbReference type="PANTHER" id="PTHR30619">
    <property type="entry name" value="DNA INTERNALIZATION/COMPETENCE PROTEIN COMEC/REC2"/>
    <property type="match status" value="1"/>
</dbReference>
<feature type="transmembrane region" description="Helical" evidence="6">
    <location>
        <begin position="370"/>
        <end position="392"/>
    </location>
</feature>
<feature type="transmembrane region" description="Helical" evidence="6">
    <location>
        <begin position="207"/>
        <end position="223"/>
    </location>
</feature>
<keyword evidence="5 6" id="KW-0472">Membrane</keyword>
<dbReference type="NCBIfam" id="TIGR00360">
    <property type="entry name" value="ComEC_N-term"/>
    <property type="match status" value="1"/>
</dbReference>
<organism evidence="8 9">
    <name type="scientific">Campylobacter pinnipediorum subsp. caledonicus</name>
    <dbReference type="NCBI Taxonomy" id="1874362"/>
    <lineage>
        <taxon>Bacteria</taxon>
        <taxon>Pseudomonadati</taxon>
        <taxon>Campylobacterota</taxon>
        <taxon>Epsilonproteobacteria</taxon>
        <taxon>Campylobacterales</taxon>
        <taxon>Campylobacteraceae</taxon>
        <taxon>Campylobacter</taxon>
    </lineage>
</organism>
<evidence type="ECO:0000256" key="1">
    <source>
        <dbReference type="ARBA" id="ARBA00004651"/>
    </source>
</evidence>
<dbReference type="AlphaFoldDB" id="A0A1S6U829"/>
<dbReference type="GO" id="GO:0005886">
    <property type="term" value="C:plasma membrane"/>
    <property type="evidence" value="ECO:0007669"/>
    <property type="project" value="UniProtKB-SubCell"/>
</dbReference>
<sequence length="416" mass="49100">MPLTENLKQFLYICLILIFIFLGNLSYKYLKFYVFIDGGEQDIIAKIERDYLKTKNNRTYRIALLDVKDYKFYTKIPKTSNVSLNDIVKITIYNIDINFYDYLKGKFYMPSSNIVKIKKDKNIRDDLIDSVQKQHQNSKISELFNALYFSSYISSGLRSDIVNFGISHLVAISGYHLGLIVSIFYLILTPFLKYIYLRFIPFRDYKFDIFIISFLFLTFYIYIIDYPPSFLRAFVMFLVGFYFVVRNIQVLNFTNLFIAIFICLSIFPNLIFSFGFYFSCMGVLYIFIYLKYFDIKKHIFLKVLFLNLYMFFAMQVPVLYFFPNISLDQIISIPLSYIFIVFYPLSVLLHIFGAGGLFDSYLIDIFSGDYNFLYSDISFVEFIIFNAISLIAIRIKQVAILLPLVGLLVFLKFCLF</sequence>
<feature type="transmembrane region" description="Helical" evidence="6">
    <location>
        <begin position="229"/>
        <end position="245"/>
    </location>
</feature>
<feature type="transmembrane region" description="Helical" evidence="6">
    <location>
        <begin position="250"/>
        <end position="268"/>
    </location>
</feature>
<dbReference type="Proteomes" id="UP000190868">
    <property type="component" value="Chromosome"/>
</dbReference>
<comment type="subcellular location">
    <subcellularLocation>
        <location evidence="1">Cell membrane</location>
        <topology evidence="1">Multi-pass membrane protein</topology>
    </subcellularLocation>
</comment>
<dbReference type="InterPro" id="IPR004477">
    <property type="entry name" value="ComEC_N"/>
</dbReference>
<keyword evidence="9" id="KW-1185">Reference proteome</keyword>
<feature type="domain" description="ComEC/Rec2-related protein" evidence="7">
    <location>
        <begin position="151"/>
        <end position="411"/>
    </location>
</feature>
<feature type="transmembrane region" description="Helical" evidence="6">
    <location>
        <begin position="398"/>
        <end position="415"/>
    </location>
</feature>
<evidence type="ECO:0000313" key="8">
    <source>
        <dbReference type="EMBL" id="AQW87607.1"/>
    </source>
</evidence>
<evidence type="ECO:0000256" key="2">
    <source>
        <dbReference type="ARBA" id="ARBA00022475"/>
    </source>
</evidence>
<keyword evidence="4 6" id="KW-1133">Transmembrane helix</keyword>
<evidence type="ECO:0000256" key="5">
    <source>
        <dbReference type="ARBA" id="ARBA00023136"/>
    </source>
</evidence>
<reference evidence="9" key="1">
    <citation type="submission" date="2016-09" db="EMBL/GenBank/DDBJ databases">
        <title>Comparative genomics of the Campylobacter concisus group.</title>
        <authorList>
            <person name="Miller W.G."/>
            <person name="Yee E."/>
            <person name="Chapman M.H."/>
            <person name="Huynh S."/>
            <person name="Bono J.L."/>
            <person name="On S.L.W."/>
            <person name="StLeger J."/>
            <person name="Foster G."/>
            <person name="Parker C.T."/>
        </authorList>
    </citation>
    <scope>NUCLEOTIDE SEQUENCE [LARGE SCALE GENOMIC DNA]</scope>
    <source>
        <strain evidence="9">RM18021</strain>
    </source>
</reference>
<keyword evidence="3 6" id="KW-0812">Transmembrane</keyword>
<feature type="transmembrane region" description="Helical" evidence="6">
    <location>
        <begin position="175"/>
        <end position="195"/>
    </location>
</feature>
<proteinExistence type="predicted"/>
<protein>
    <submittedName>
        <fullName evidence="8">Competence protein, ComEC family</fullName>
    </submittedName>
</protein>
<evidence type="ECO:0000259" key="7">
    <source>
        <dbReference type="Pfam" id="PF03772"/>
    </source>
</evidence>
<dbReference type="EMBL" id="CP017258">
    <property type="protein sequence ID" value="AQW87607.1"/>
    <property type="molecule type" value="Genomic_DNA"/>
</dbReference>
<feature type="transmembrane region" description="Helical" evidence="6">
    <location>
        <begin position="334"/>
        <end position="358"/>
    </location>
</feature>
<accession>A0A1S6U829</accession>
<keyword evidence="2" id="KW-1003">Cell membrane</keyword>
<evidence type="ECO:0000256" key="6">
    <source>
        <dbReference type="SAM" id="Phobius"/>
    </source>
</evidence>
<evidence type="ECO:0000256" key="3">
    <source>
        <dbReference type="ARBA" id="ARBA00022692"/>
    </source>
</evidence>
<name>A0A1S6U829_9BACT</name>
<dbReference type="RefSeq" id="WP_078424455.1">
    <property type="nucleotide sequence ID" value="NZ_CP017258.1"/>
</dbReference>
<dbReference type="InterPro" id="IPR052159">
    <property type="entry name" value="Competence_DNA_uptake"/>
</dbReference>
<gene>
    <name evidence="8" type="ORF">CPIN18021_0795</name>
</gene>
<evidence type="ECO:0000256" key="4">
    <source>
        <dbReference type="ARBA" id="ARBA00022989"/>
    </source>
</evidence>
<evidence type="ECO:0000313" key="9">
    <source>
        <dbReference type="Proteomes" id="UP000190868"/>
    </source>
</evidence>
<dbReference type="Pfam" id="PF03772">
    <property type="entry name" value="Competence"/>
    <property type="match status" value="1"/>
</dbReference>
<feature type="transmembrane region" description="Helical" evidence="6">
    <location>
        <begin position="9"/>
        <end position="27"/>
    </location>
</feature>